<dbReference type="Gene3D" id="3.40.50.450">
    <property type="match status" value="1"/>
</dbReference>
<accession>A0A1M6TBI1</accession>
<dbReference type="STRING" id="381751.SAMN05444391_1387"/>
<dbReference type="InterPro" id="IPR041164">
    <property type="entry name" value="LDcluster4"/>
</dbReference>
<dbReference type="SUPFAM" id="SSF102405">
    <property type="entry name" value="MCP/YpsA-like"/>
    <property type="match status" value="1"/>
</dbReference>
<dbReference type="OrthoDB" id="9794907at2"/>
<reference evidence="1 2" key="1">
    <citation type="submission" date="2016-11" db="EMBL/GenBank/DDBJ databases">
        <authorList>
            <person name="Jaros S."/>
            <person name="Januszkiewicz K."/>
            <person name="Wedrychowicz H."/>
        </authorList>
    </citation>
    <scope>NUCLEOTIDE SEQUENCE [LARGE SCALE GENOMIC DNA]</scope>
    <source>
        <strain evidence="1 2">DSM 19557</strain>
    </source>
</reference>
<proteinExistence type="predicted"/>
<dbReference type="Proteomes" id="UP000189810">
    <property type="component" value="Chromosome I"/>
</dbReference>
<dbReference type="InterPro" id="IPR052341">
    <property type="entry name" value="LOG_family_nucleotidases"/>
</dbReference>
<evidence type="ECO:0008006" key="3">
    <source>
        <dbReference type="Google" id="ProtNLM"/>
    </source>
</evidence>
<organism evidence="1 2">
    <name type="scientific">Thermocrinis minervae</name>
    <dbReference type="NCBI Taxonomy" id="381751"/>
    <lineage>
        <taxon>Bacteria</taxon>
        <taxon>Pseudomonadati</taxon>
        <taxon>Aquificota</taxon>
        <taxon>Aquificia</taxon>
        <taxon>Aquificales</taxon>
        <taxon>Aquificaceae</taxon>
        <taxon>Thermocrinis</taxon>
    </lineage>
</organism>
<dbReference type="EMBL" id="LT670846">
    <property type="protein sequence ID" value="SHK54412.1"/>
    <property type="molecule type" value="Genomic_DNA"/>
</dbReference>
<evidence type="ECO:0000313" key="1">
    <source>
        <dbReference type="EMBL" id="SHK54412.1"/>
    </source>
</evidence>
<dbReference type="PANTHER" id="PTHR43393:SF3">
    <property type="entry name" value="LYSINE DECARBOXYLASE-LIKE PROTEIN"/>
    <property type="match status" value="1"/>
</dbReference>
<keyword evidence="2" id="KW-1185">Reference proteome</keyword>
<dbReference type="PANTHER" id="PTHR43393">
    <property type="entry name" value="CYTOKININ RIBOSIDE 5'-MONOPHOSPHATE PHOSPHORIBOHYDROLASE"/>
    <property type="match status" value="1"/>
</dbReference>
<gene>
    <name evidence="1" type="ORF">SAMN05444391_1387</name>
</gene>
<protein>
    <recommendedName>
        <fullName evidence="3">TIGR00725 family protein</fullName>
    </recommendedName>
</protein>
<dbReference type="AlphaFoldDB" id="A0A1M6TBI1"/>
<name>A0A1M6TBI1_9AQUI</name>
<dbReference type="GO" id="GO:0005829">
    <property type="term" value="C:cytosol"/>
    <property type="evidence" value="ECO:0007669"/>
    <property type="project" value="TreeGrafter"/>
</dbReference>
<dbReference type="RefSeq" id="WP_079654478.1">
    <property type="nucleotide sequence ID" value="NZ_LT670846.1"/>
</dbReference>
<evidence type="ECO:0000313" key="2">
    <source>
        <dbReference type="Proteomes" id="UP000189810"/>
    </source>
</evidence>
<dbReference type="NCBIfam" id="TIGR00725">
    <property type="entry name" value="TIGR00725 family protein"/>
    <property type="match status" value="1"/>
</dbReference>
<dbReference type="InterPro" id="IPR005268">
    <property type="entry name" value="CHP00725"/>
</dbReference>
<sequence>MPRQVAVIGSSNSTEEEYSFAYRLGKELARRGLVVVCGGRGGVMEAVCKGAKEEGGLTVGILPSYEGSEANPYVDVKIRTGMSWNRNPLVVASGDIVVAVGGHWGTLSEIAYALILGKTILGYKTHPIEGVKQFSNLEDLLAELDRVLNL</sequence>
<dbReference type="Pfam" id="PF18306">
    <property type="entry name" value="LDcluster4"/>
    <property type="match status" value="1"/>
</dbReference>